<feature type="signal peptide" evidence="2">
    <location>
        <begin position="1"/>
        <end position="20"/>
    </location>
</feature>
<evidence type="ECO:0000256" key="2">
    <source>
        <dbReference type="SAM" id="SignalP"/>
    </source>
</evidence>
<evidence type="ECO:0000313" key="3">
    <source>
        <dbReference type="EMBL" id="CDS03729.1"/>
    </source>
</evidence>
<reference evidence="3" key="1">
    <citation type="journal article" date="2014" name="Genome Announc.">
        <title>De novo whole-genome sequence and genome annotation of Lichtheimia ramosa.</title>
        <authorList>
            <person name="Linde J."/>
            <person name="Schwartze V."/>
            <person name="Binder U."/>
            <person name="Lass-Florl C."/>
            <person name="Voigt K."/>
            <person name="Horn F."/>
        </authorList>
    </citation>
    <scope>NUCLEOTIDE SEQUENCE</scope>
    <source>
        <strain evidence="3">JMRC FSU:6197</strain>
    </source>
</reference>
<protein>
    <submittedName>
        <fullName evidence="3">Uncharacterized protein</fullName>
    </submittedName>
</protein>
<name>A0A077WAX5_9FUNG</name>
<feature type="region of interest" description="Disordered" evidence="1">
    <location>
        <begin position="45"/>
        <end position="75"/>
    </location>
</feature>
<feature type="compositionally biased region" description="Low complexity" evidence="1">
    <location>
        <begin position="58"/>
        <end position="75"/>
    </location>
</feature>
<proteinExistence type="predicted"/>
<keyword evidence="2" id="KW-0732">Signal</keyword>
<sequence length="75" mass="7388">MRFFTSLSIAALCFVASIQAAPQGVTGGLPAVLGDVPVVGQAVAQHPPGQALDPGANQQQSDSISSITGIINGSG</sequence>
<accession>A0A077WAX5</accession>
<feature type="chain" id="PRO_5001726050" evidence="2">
    <location>
        <begin position="21"/>
        <end position="75"/>
    </location>
</feature>
<dbReference type="EMBL" id="LK023313">
    <property type="protein sequence ID" value="CDS03729.1"/>
    <property type="molecule type" value="Genomic_DNA"/>
</dbReference>
<dbReference type="AlphaFoldDB" id="A0A077WAX5"/>
<dbReference type="OrthoDB" id="2290021at2759"/>
<evidence type="ECO:0000256" key="1">
    <source>
        <dbReference type="SAM" id="MobiDB-lite"/>
    </source>
</evidence>
<organism evidence="3">
    <name type="scientific">Lichtheimia ramosa</name>
    <dbReference type="NCBI Taxonomy" id="688394"/>
    <lineage>
        <taxon>Eukaryota</taxon>
        <taxon>Fungi</taxon>
        <taxon>Fungi incertae sedis</taxon>
        <taxon>Mucoromycota</taxon>
        <taxon>Mucoromycotina</taxon>
        <taxon>Mucoromycetes</taxon>
        <taxon>Mucorales</taxon>
        <taxon>Lichtheimiaceae</taxon>
        <taxon>Lichtheimia</taxon>
    </lineage>
</organism>
<gene>
    <name evidence="3" type="ORF">LRAMOSA01130</name>
</gene>